<evidence type="ECO:0000313" key="2">
    <source>
        <dbReference type="EMBL" id="GAA2001756.1"/>
    </source>
</evidence>
<reference evidence="2 3" key="1">
    <citation type="journal article" date="2019" name="Int. J. Syst. Evol. Microbiol.">
        <title>The Global Catalogue of Microorganisms (GCM) 10K type strain sequencing project: providing services to taxonomists for standard genome sequencing and annotation.</title>
        <authorList>
            <consortium name="The Broad Institute Genomics Platform"/>
            <consortium name="The Broad Institute Genome Sequencing Center for Infectious Disease"/>
            <person name="Wu L."/>
            <person name="Ma J."/>
        </authorList>
    </citation>
    <scope>NUCLEOTIDE SEQUENCE [LARGE SCALE GENOMIC DNA]</scope>
    <source>
        <strain evidence="2 3">JCM 16013</strain>
    </source>
</reference>
<accession>A0ABN2T945</accession>
<feature type="compositionally biased region" description="Basic and acidic residues" evidence="1">
    <location>
        <begin position="14"/>
        <end position="32"/>
    </location>
</feature>
<feature type="compositionally biased region" description="Basic and acidic residues" evidence="1">
    <location>
        <begin position="75"/>
        <end position="84"/>
    </location>
</feature>
<gene>
    <name evidence="2" type="ORF">GCM10009838_79530</name>
</gene>
<name>A0ABN2T945_9ACTN</name>
<dbReference type="Proteomes" id="UP001499854">
    <property type="component" value="Unassembled WGS sequence"/>
</dbReference>
<sequence length="84" mass="8845">MLCHAGQEPLHGGSADHSHGPQAHDAEHDAPPDRPPFPIRPVGPFTSTAAAGHAARDVECLTHVPMTSPQVTPHHHPEGRFSGS</sequence>
<organism evidence="2 3">
    <name type="scientific">Catenulispora subtropica</name>
    <dbReference type="NCBI Taxonomy" id="450798"/>
    <lineage>
        <taxon>Bacteria</taxon>
        <taxon>Bacillati</taxon>
        <taxon>Actinomycetota</taxon>
        <taxon>Actinomycetes</taxon>
        <taxon>Catenulisporales</taxon>
        <taxon>Catenulisporaceae</taxon>
        <taxon>Catenulispora</taxon>
    </lineage>
</organism>
<comment type="caution">
    <text evidence="2">The sequence shown here is derived from an EMBL/GenBank/DDBJ whole genome shotgun (WGS) entry which is preliminary data.</text>
</comment>
<evidence type="ECO:0000256" key="1">
    <source>
        <dbReference type="SAM" id="MobiDB-lite"/>
    </source>
</evidence>
<proteinExistence type="predicted"/>
<protein>
    <submittedName>
        <fullName evidence="2">Uncharacterized protein</fullName>
    </submittedName>
</protein>
<evidence type="ECO:0000313" key="3">
    <source>
        <dbReference type="Proteomes" id="UP001499854"/>
    </source>
</evidence>
<dbReference type="EMBL" id="BAAAQM010000072">
    <property type="protein sequence ID" value="GAA2001756.1"/>
    <property type="molecule type" value="Genomic_DNA"/>
</dbReference>
<feature type="region of interest" description="Disordered" evidence="1">
    <location>
        <begin position="1"/>
        <end position="84"/>
    </location>
</feature>
<keyword evidence="3" id="KW-1185">Reference proteome</keyword>